<comment type="similarity">
    <text evidence="2">Belongs to the transposase 27 family.</text>
</comment>
<comment type="function">
    <text evidence="1">Absolutely required for transposition of IS1.</text>
</comment>
<name>A0A1W1ULB6_9BACT</name>
<evidence type="ECO:0000256" key="2">
    <source>
        <dbReference type="ARBA" id="ARBA00008841"/>
    </source>
</evidence>
<reference evidence="5 6" key="1">
    <citation type="submission" date="2017-04" db="EMBL/GenBank/DDBJ databases">
        <authorList>
            <person name="Afonso C.L."/>
            <person name="Miller P.J."/>
            <person name="Scott M.A."/>
            <person name="Spackman E."/>
            <person name="Goraichik I."/>
            <person name="Dimitrov K.M."/>
            <person name="Suarez D.L."/>
            <person name="Swayne D.E."/>
        </authorList>
    </citation>
    <scope>NUCLEOTIDE SEQUENCE [LARGE SCALE GENOMIC DNA]</scope>
    <source>
        <strain evidence="5 6">DSM 11622</strain>
    </source>
</reference>
<keyword evidence="3" id="KW-0815">Transposition</keyword>
<dbReference type="InterPro" id="IPR051354">
    <property type="entry name" value="Transposase_27_IS1"/>
</dbReference>
<dbReference type="NCBIfam" id="NF033558">
    <property type="entry name" value="transpos_IS1"/>
    <property type="match status" value="1"/>
</dbReference>
<dbReference type="InterPro" id="IPR005063">
    <property type="entry name" value="Transposase_27"/>
</dbReference>
<dbReference type="GO" id="GO:0004803">
    <property type="term" value="F:transposase activity"/>
    <property type="evidence" value="ECO:0007669"/>
    <property type="project" value="InterPro"/>
</dbReference>
<evidence type="ECO:0000256" key="4">
    <source>
        <dbReference type="ARBA" id="ARBA00023172"/>
    </source>
</evidence>
<organism evidence="5 6">
    <name type="scientific">Hymenobacter roseosalivarius DSM 11622</name>
    <dbReference type="NCBI Taxonomy" id="645990"/>
    <lineage>
        <taxon>Bacteria</taxon>
        <taxon>Pseudomonadati</taxon>
        <taxon>Bacteroidota</taxon>
        <taxon>Cytophagia</taxon>
        <taxon>Cytophagales</taxon>
        <taxon>Hymenobacteraceae</taxon>
        <taxon>Hymenobacter</taxon>
    </lineage>
</organism>
<evidence type="ECO:0000313" key="5">
    <source>
        <dbReference type="EMBL" id="SMB81534.1"/>
    </source>
</evidence>
<dbReference type="Proteomes" id="UP000192266">
    <property type="component" value="Unassembled WGS sequence"/>
</dbReference>
<evidence type="ECO:0000256" key="3">
    <source>
        <dbReference type="ARBA" id="ARBA00022578"/>
    </source>
</evidence>
<gene>
    <name evidence="5" type="ORF">SAMN00120144_4390</name>
</gene>
<dbReference type="STRING" id="645990.SAMN00120144_4390"/>
<sequence length="128" mass="15059">MWTFVGRKKRKVWLWLAVERASRRIVAWVLGSRGTATLQRLWQALPRRYRRHTQYFTDAWRAYPEVLPAEAHIVGKTGTRVVEALNGKLRHRCGVLVRRSRSFSKCPSSHHHRIKIAIDHHNSEITLD</sequence>
<dbReference type="GO" id="GO:0003677">
    <property type="term" value="F:DNA binding"/>
    <property type="evidence" value="ECO:0007669"/>
    <property type="project" value="InterPro"/>
</dbReference>
<accession>A0A1W1ULB6</accession>
<dbReference type="EMBL" id="FWWW01000032">
    <property type="protein sequence ID" value="SMB81534.1"/>
    <property type="molecule type" value="Genomic_DNA"/>
</dbReference>
<evidence type="ECO:0000313" key="6">
    <source>
        <dbReference type="Proteomes" id="UP000192266"/>
    </source>
</evidence>
<evidence type="ECO:0000256" key="1">
    <source>
        <dbReference type="ARBA" id="ARBA00004091"/>
    </source>
</evidence>
<dbReference type="Pfam" id="PF03400">
    <property type="entry name" value="DDE_Tnp_IS1"/>
    <property type="match status" value="1"/>
</dbReference>
<dbReference type="PANTHER" id="PTHR33293">
    <property type="entry name" value="INSERTION ELEMENT IS1 1 PROTEIN INSB-RELATED"/>
    <property type="match status" value="1"/>
</dbReference>
<dbReference type="PANTHER" id="PTHR33293:SF1">
    <property type="entry name" value="INSERTION ELEMENT IS1 1 PROTEIN INSB-RELATED"/>
    <property type="match status" value="1"/>
</dbReference>
<dbReference type="OrthoDB" id="964996at2"/>
<dbReference type="GO" id="GO:0006313">
    <property type="term" value="P:DNA transposition"/>
    <property type="evidence" value="ECO:0007669"/>
    <property type="project" value="InterPro"/>
</dbReference>
<keyword evidence="6" id="KW-1185">Reference proteome</keyword>
<dbReference type="RefSeq" id="WP_084443377.1">
    <property type="nucleotide sequence ID" value="NZ_FWWW01000032.1"/>
</dbReference>
<proteinExistence type="inferred from homology"/>
<protein>
    <submittedName>
        <fullName evidence="5">IS1 transposase</fullName>
    </submittedName>
</protein>
<keyword evidence="4" id="KW-0233">DNA recombination</keyword>
<dbReference type="AlphaFoldDB" id="A0A1W1ULB6"/>